<proteinExistence type="predicted"/>
<dbReference type="Proteomes" id="UP000217199">
    <property type="component" value="Unassembled WGS sequence"/>
</dbReference>
<evidence type="ECO:0000313" key="2">
    <source>
        <dbReference type="EMBL" id="PAV21607.1"/>
    </source>
</evidence>
<name>A0A286UPT9_9AGAM</name>
<dbReference type="EMBL" id="NBII01000002">
    <property type="protein sequence ID" value="PAV21607.1"/>
    <property type="molecule type" value="Genomic_DNA"/>
</dbReference>
<dbReference type="InParanoid" id="A0A286UPT9"/>
<reference evidence="2 3" key="1">
    <citation type="journal article" date="2017" name="Mol. Ecol.">
        <title>Comparative and population genomic landscape of Phellinus noxius: A hypervariable fungus causing root rot in trees.</title>
        <authorList>
            <person name="Chung C.L."/>
            <person name="Lee T.J."/>
            <person name="Akiba M."/>
            <person name="Lee H.H."/>
            <person name="Kuo T.H."/>
            <person name="Liu D."/>
            <person name="Ke H.M."/>
            <person name="Yokoi T."/>
            <person name="Roa M.B."/>
            <person name="Lu M.J."/>
            <person name="Chang Y.Y."/>
            <person name="Ann P.J."/>
            <person name="Tsai J.N."/>
            <person name="Chen C.Y."/>
            <person name="Tzean S.S."/>
            <person name="Ota Y."/>
            <person name="Hattori T."/>
            <person name="Sahashi N."/>
            <person name="Liou R.F."/>
            <person name="Kikuchi T."/>
            <person name="Tsai I.J."/>
        </authorList>
    </citation>
    <scope>NUCLEOTIDE SEQUENCE [LARGE SCALE GENOMIC DNA]</scope>
    <source>
        <strain evidence="2 3">FFPRI411160</strain>
    </source>
</reference>
<feature type="region of interest" description="Disordered" evidence="1">
    <location>
        <begin position="1"/>
        <end position="94"/>
    </location>
</feature>
<gene>
    <name evidence="2" type="ORF">PNOK_0156400</name>
</gene>
<comment type="caution">
    <text evidence="2">The sequence shown here is derived from an EMBL/GenBank/DDBJ whole genome shotgun (WGS) entry which is preliminary data.</text>
</comment>
<dbReference type="AlphaFoldDB" id="A0A286UPT9"/>
<evidence type="ECO:0000256" key="1">
    <source>
        <dbReference type="SAM" id="MobiDB-lite"/>
    </source>
</evidence>
<accession>A0A286UPT9</accession>
<keyword evidence="3" id="KW-1185">Reference proteome</keyword>
<sequence length="273" mass="31246">MSSSKSANVVRKPNNLATKKPNSVVGASAPGQSHPRSASTPSQAVSSGSGANNSKAPADNKNGPKPMTDEEKKEAEKKRKEEEKRLAEEKAKREAEQKAAKERLESLLQGLMSKYLRSGKVKIKVNAKQMRLNTHARFKCLYANCDEELPDEVELDTKWTTHIKTAEELIDYAEIQLLFLLQRHFARHCAHQADKEKRGKKTIIPSKKFDDRDNEIRQERVEKSRKLNSEMNRKDKERIGFPCENCLDLSVNFGDLEVKKERKRDRFMKELLR</sequence>
<evidence type="ECO:0000313" key="3">
    <source>
        <dbReference type="Proteomes" id="UP000217199"/>
    </source>
</evidence>
<protein>
    <submittedName>
        <fullName evidence="2">Uncharacterized protein</fullName>
    </submittedName>
</protein>
<feature type="compositionally biased region" description="Basic and acidic residues" evidence="1">
    <location>
        <begin position="67"/>
        <end position="94"/>
    </location>
</feature>
<organism evidence="2 3">
    <name type="scientific">Pyrrhoderma noxium</name>
    <dbReference type="NCBI Taxonomy" id="2282107"/>
    <lineage>
        <taxon>Eukaryota</taxon>
        <taxon>Fungi</taxon>
        <taxon>Dikarya</taxon>
        <taxon>Basidiomycota</taxon>
        <taxon>Agaricomycotina</taxon>
        <taxon>Agaricomycetes</taxon>
        <taxon>Hymenochaetales</taxon>
        <taxon>Hymenochaetaceae</taxon>
        <taxon>Pyrrhoderma</taxon>
    </lineage>
</organism>
<feature type="compositionally biased region" description="Polar residues" evidence="1">
    <location>
        <begin position="30"/>
        <end position="55"/>
    </location>
</feature>